<dbReference type="AlphaFoldDB" id="A0AAV4BEE2"/>
<accession>A0AAV4BEE2</accession>
<evidence type="ECO:0000313" key="2">
    <source>
        <dbReference type="Proteomes" id="UP000735302"/>
    </source>
</evidence>
<reference evidence="1 2" key="1">
    <citation type="journal article" date="2021" name="Elife">
        <title>Chloroplast acquisition without the gene transfer in kleptoplastic sea slugs, Plakobranchus ocellatus.</title>
        <authorList>
            <person name="Maeda T."/>
            <person name="Takahashi S."/>
            <person name="Yoshida T."/>
            <person name="Shimamura S."/>
            <person name="Takaki Y."/>
            <person name="Nagai Y."/>
            <person name="Toyoda A."/>
            <person name="Suzuki Y."/>
            <person name="Arimoto A."/>
            <person name="Ishii H."/>
            <person name="Satoh N."/>
            <person name="Nishiyama T."/>
            <person name="Hasebe M."/>
            <person name="Maruyama T."/>
            <person name="Minagawa J."/>
            <person name="Obokata J."/>
            <person name="Shigenobu S."/>
        </authorList>
    </citation>
    <scope>NUCLEOTIDE SEQUENCE [LARGE SCALE GENOMIC DNA]</scope>
</reference>
<protein>
    <submittedName>
        <fullName evidence="1">Uncharacterized protein</fullName>
    </submittedName>
</protein>
<keyword evidence="2" id="KW-1185">Reference proteome</keyword>
<evidence type="ECO:0000313" key="1">
    <source>
        <dbReference type="EMBL" id="GFO18940.1"/>
    </source>
</evidence>
<sequence>MHLINNLLVHNVCTSINCTDNPIPEEDCQHPEQREIEETHSFLARIDSPVRCCILENERIGQSLDVKKTEYMVIAKKSSNPKYNRASKGDQFKQVTKFKYLGYLIKSLERRIRNFQLLGFSIFCRLYDTLVVVFTLGGDGGTVASEATPRSAGILLFRVQFRVRSRPPLQMRA</sequence>
<dbReference type="EMBL" id="BLXT01004995">
    <property type="protein sequence ID" value="GFO18940.1"/>
    <property type="molecule type" value="Genomic_DNA"/>
</dbReference>
<name>A0AAV4BEE2_9GAST</name>
<organism evidence="1 2">
    <name type="scientific">Plakobranchus ocellatus</name>
    <dbReference type="NCBI Taxonomy" id="259542"/>
    <lineage>
        <taxon>Eukaryota</taxon>
        <taxon>Metazoa</taxon>
        <taxon>Spiralia</taxon>
        <taxon>Lophotrochozoa</taxon>
        <taxon>Mollusca</taxon>
        <taxon>Gastropoda</taxon>
        <taxon>Heterobranchia</taxon>
        <taxon>Euthyneura</taxon>
        <taxon>Panpulmonata</taxon>
        <taxon>Sacoglossa</taxon>
        <taxon>Placobranchoidea</taxon>
        <taxon>Plakobranchidae</taxon>
        <taxon>Plakobranchus</taxon>
    </lineage>
</organism>
<proteinExistence type="predicted"/>
<gene>
    <name evidence="1" type="ORF">PoB_004544500</name>
</gene>
<dbReference type="Proteomes" id="UP000735302">
    <property type="component" value="Unassembled WGS sequence"/>
</dbReference>
<comment type="caution">
    <text evidence="1">The sequence shown here is derived from an EMBL/GenBank/DDBJ whole genome shotgun (WGS) entry which is preliminary data.</text>
</comment>